<dbReference type="EMBL" id="KZ302060">
    <property type="protein sequence ID" value="PFH48509.1"/>
    <property type="molecule type" value="Genomic_DNA"/>
</dbReference>
<accession>A0A2A9ND10</accession>
<organism evidence="1 2">
    <name type="scientific">Amanita thiersii Skay4041</name>
    <dbReference type="NCBI Taxonomy" id="703135"/>
    <lineage>
        <taxon>Eukaryota</taxon>
        <taxon>Fungi</taxon>
        <taxon>Dikarya</taxon>
        <taxon>Basidiomycota</taxon>
        <taxon>Agaricomycotina</taxon>
        <taxon>Agaricomycetes</taxon>
        <taxon>Agaricomycetidae</taxon>
        <taxon>Agaricales</taxon>
        <taxon>Pluteineae</taxon>
        <taxon>Amanitaceae</taxon>
        <taxon>Amanita</taxon>
    </lineage>
</organism>
<keyword evidence="2" id="KW-1185">Reference proteome</keyword>
<feature type="non-terminal residue" evidence="1">
    <location>
        <position position="1"/>
    </location>
</feature>
<sequence length="69" mass="7989">IATPPQFNGKMENIKVFIDACDIYIKSRLEEFTTVECKCNFILSYCSEGMAATWRTNYLVWSHSQEVCN</sequence>
<evidence type="ECO:0000313" key="2">
    <source>
        <dbReference type="Proteomes" id="UP000242287"/>
    </source>
</evidence>
<dbReference type="OrthoDB" id="3263571at2759"/>
<dbReference type="Proteomes" id="UP000242287">
    <property type="component" value="Unassembled WGS sequence"/>
</dbReference>
<gene>
    <name evidence="1" type="ORF">AMATHDRAFT_149784</name>
</gene>
<evidence type="ECO:0000313" key="1">
    <source>
        <dbReference type="EMBL" id="PFH48509.1"/>
    </source>
</evidence>
<reference evidence="1 2" key="1">
    <citation type="submission" date="2014-02" db="EMBL/GenBank/DDBJ databases">
        <title>Transposable element dynamics among asymbiotic and ectomycorrhizal Amanita fungi.</title>
        <authorList>
            <consortium name="DOE Joint Genome Institute"/>
            <person name="Hess J."/>
            <person name="Skrede I."/>
            <person name="Wolfe B."/>
            <person name="LaButti K."/>
            <person name="Ohm R.A."/>
            <person name="Grigoriev I.V."/>
            <person name="Pringle A."/>
        </authorList>
    </citation>
    <scope>NUCLEOTIDE SEQUENCE [LARGE SCALE GENOMIC DNA]</scope>
    <source>
        <strain evidence="1 2">SKay4041</strain>
    </source>
</reference>
<protein>
    <submittedName>
        <fullName evidence="1">Uncharacterized protein</fullName>
    </submittedName>
</protein>
<dbReference type="AlphaFoldDB" id="A0A2A9ND10"/>
<proteinExistence type="predicted"/>
<name>A0A2A9ND10_9AGAR</name>